<gene>
    <name evidence="1" type="ORF">SCHCODRAFT_84630</name>
</gene>
<dbReference type="InParanoid" id="D8PTC8"/>
<dbReference type="HOGENOM" id="CLU_2672507_0_0_1"/>
<proteinExistence type="predicted"/>
<dbReference type="AlphaFoldDB" id="D8PTC8"/>
<protein>
    <submittedName>
        <fullName evidence="1">Expressed protein</fullName>
    </submittedName>
</protein>
<reference evidence="1 2" key="1">
    <citation type="journal article" date="2010" name="Nat. Biotechnol.">
        <title>Genome sequence of the model mushroom Schizophyllum commune.</title>
        <authorList>
            <person name="Ohm R.A."/>
            <person name="de Jong J.F."/>
            <person name="Lugones L.G."/>
            <person name="Aerts A."/>
            <person name="Kothe E."/>
            <person name="Stajich J.E."/>
            <person name="de Vries R.P."/>
            <person name="Record E."/>
            <person name="Levasseur A."/>
            <person name="Baker S.E."/>
            <person name="Bartholomew K.A."/>
            <person name="Coutinho P.M."/>
            <person name="Erdmann S."/>
            <person name="Fowler T.J."/>
            <person name="Gathman A.C."/>
            <person name="Lombard V."/>
            <person name="Henrissat B."/>
            <person name="Knabe N."/>
            <person name="Kuees U."/>
            <person name="Lilly W.W."/>
            <person name="Lindquist E."/>
            <person name="Lucas S."/>
            <person name="Magnuson J.K."/>
            <person name="Piumi F."/>
            <person name="Raudaskoski M."/>
            <person name="Salamov A."/>
            <person name="Schmutz J."/>
            <person name="Schwarze F.W.M.R."/>
            <person name="vanKuyk P.A."/>
            <person name="Horton J.S."/>
            <person name="Grigoriev I.V."/>
            <person name="Woesten H.A.B."/>
        </authorList>
    </citation>
    <scope>NUCLEOTIDE SEQUENCE [LARGE SCALE GENOMIC DNA]</scope>
    <source>
        <strain evidence="2">H4-8 / FGSC 9210</strain>
    </source>
</reference>
<dbReference type="Proteomes" id="UP000007431">
    <property type="component" value="Unassembled WGS sequence"/>
</dbReference>
<organism evidence="2">
    <name type="scientific">Schizophyllum commune (strain H4-8 / FGSC 9210)</name>
    <name type="common">Split gill fungus</name>
    <dbReference type="NCBI Taxonomy" id="578458"/>
    <lineage>
        <taxon>Eukaryota</taxon>
        <taxon>Fungi</taxon>
        <taxon>Dikarya</taxon>
        <taxon>Basidiomycota</taxon>
        <taxon>Agaricomycotina</taxon>
        <taxon>Agaricomycetes</taxon>
        <taxon>Agaricomycetidae</taxon>
        <taxon>Agaricales</taxon>
        <taxon>Schizophyllaceae</taxon>
        <taxon>Schizophyllum</taxon>
    </lineage>
</organism>
<name>D8PTC8_SCHCM</name>
<evidence type="ECO:0000313" key="1">
    <source>
        <dbReference type="EMBL" id="EFJ00488.1"/>
    </source>
</evidence>
<keyword evidence="2" id="KW-1185">Reference proteome</keyword>
<evidence type="ECO:0000313" key="2">
    <source>
        <dbReference type="Proteomes" id="UP000007431"/>
    </source>
</evidence>
<accession>D8PTC8</accession>
<dbReference type="EMBL" id="GL377303">
    <property type="protein sequence ID" value="EFJ00488.1"/>
    <property type="molecule type" value="Genomic_DNA"/>
</dbReference>
<sequence length="75" mass="8725">MHGKPSLWSELILKWRPISRAPYHHELQACITQWLSLAGDLPLSLTMRDCTIMPPNSTWYRKIHCVPSSVHFDEP</sequence>